<accession>A0AAJ7X4U5</accession>
<dbReference type="RefSeq" id="XP_032821296.1">
    <property type="nucleotide sequence ID" value="XM_032965405.1"/>
</dbReference>
<sequence>MLQACWCTGVNMSCEHGRSLVDIIREKYNPDNYPVRRIILNTPPQITPRDYLNVPPILVLNMCDIAAAGDESQILELCSHVTELDLSHNSFKDWEEIGKIVGQMPRMQFLNLSANPLGTCPSPPSLRLPSLRKLVLNNTKTSWETVHTLLRNMPQLEELFLCLNDYTTVVVSPDVYHNMKLLHITDNQLREWQDVLMLGLIFPSLETMVLSNNRVGSLSSEPAELTQAFTNLKHLNLHNWGLSDWSDVEKLNHFPSLEELRLLGIPLLSEYNDEQRRKLTVARLPAVQVLNGSWVSDSEREDAERFFIRYYMDFPTNQQPPRLAELQERHGQLEPLAEVDLTPKDVAQVQVHFDGCCRALAIRLDQTVAQLKRELREALESREGTCRIRIFHVAENMGAQIVEEMRFPRRNVHTYGVRDGDEIHVMRK</sequence>
<dbReference type="RefSeq" id="XP_032821315.1">
    <property type="nucleotide sequence ID" value="XM_032965424.1"/>
</dbReference>
<dbReference type="RefSeq" id="XP_032821306.1">
    <property type="nucleotide sequence ID" value="XM_032965415.1"/>
</dbReference>
<dbReference type="GeneID" id="116948590"/>
<name>A0AAJ7X4U5_PETMA</name>
<evidence type="ECO:0000313" key="3">
    <source>
        <dbReference type="Proteomes" id="UP001318040"/>
    </source>
</evidence>
<evidence type="ECO:0000313" key="6">
    <source>
        <dbReference type="RefSeq" id="XP_032821315.1"/>
    </source>
</evidence>
<keyword evidence="1" id="KW-0433">Leucine-rich repeat</keyword>
<keyword evidence="2" id="KW-0677">Repeat</keyword>
<dbReference type="PANTHER" id="PTHR18849:SF0">
    <property type="entry name" value="CILIA- AND FLAGELLA-ASSOCIATED PROTEIN 410-RELATED"/>
    <property type="match status" value="1"/>
</dbReference>
<dbReference type="SUPFAM" id="SSF54236">
    <property type="entry name" value="Ubiquitin-like"/>
    <property type="match status" value="1"/>
</dbReference>
<gene>
    <name evidence="4 5 6" type="primary">TBCEL</name>
</gene>
<dbReference type="SUPFAM" id="SSF52058">
    <property type="entry name" value="L domain-like"/>
    <property type="match status" value="1"/>
</dbReference>
<dbReference type="AlphaFoldDB" id="A0AAJ7X4U5"/>
<keyword evidence="3" id="KW-1185">Reference proteome</keyword>
<dbReference type="PANTHER" id="PTHR18849">
    <property type="entry name" value="LEUCINE RICH REPEAT PROTEIN"/>
    <property type="match status" value="1"/>
</dbReference>
<evidence type="ECO:0000256" key="1">
    <source>
        <dbReference type="ARBA" id="ARBA00022614"/>
    </source>
</evidence>
<reference evidence="4 5" key="1">
    <citation type="submission" date="2025-04" db="UniProtKB">
        <authorList>
            <consortium name="RefSeq"/>
        </authorList>
    </citation>
    <scope>IDENTIFICATION</scope>
    <source>
        <tissue evidence="4 5">Sperm</tissue>
    </source>
</reference>
<dbReference type="Proteomes" id="UP001318040">
    <property type="component" value="Chromosome 2"/>
</dbReference>
<evidence type="ECO:0000313" key="4">
    <source>
        <dbReference type="RefSeq" id="XP_032821296.1"/>
    </source>
</evidence>
<dbReference type="InterPro" id="IPR029071">
    <property type="entry name" value="Ubiquitin-like_domsf"/>
</dbReference>
<dbReference type="Gene3D" id="3.80.10.10">
    <property type="entry name" value="Ribonuclease Inhibitor"/>
    <property type="match status" value="2"/>
</dbReference>
<dbReference type="InterPro" id="IPR032675">
    <property type="entry name" value="LRR_dom_sf"/>
</dbReference>
<protein>
    <submittedName>
        <fullName evidence="4 5">Tubulin-specific chaperone cofactor E-like protein</fullName>
    </submittedName>
</protein>
<proteinExistence type="predicted"/>
<evidence type="ECO:0000256" key="2">
    <source>
        <dbReference type="ARBA" id="ARBA00022737"/>
    </source>
</evidence>
<organism evidence="3 6">
    <name type="scientific">Petromyzon marinus</name>
    <name type="common">Sea lamprey</name>
    <dbReference type="NCBI Taxonomy" id="7757"/>
    <lineage>
        <taxon>Eukaryota</taxon>
        <taxon>Metazoa</taxon>
        <taxon>Chordata</taxon>
        <taxon>Craniata</taxon>
        <taxon>Vertebrata</taxon>
        <taxon>Cyclostomata</taxon>
        <taxon>Hyperoartia</taxon>
        <taxon>Petromyzontiformes</taxon>
        <taxon>Petromyzontidae</taxon>
        <taxon>Petromyzon</taxon>
    </lineage>
</organism>
<dbReference type="Pfam" id="PF14580">
    <property type="entry name" value="LRR_9"/>
    <property type="match status" value="1"/>
</dbReference>
<dbReference type="CTD" id="219899"/>
<dbReference type="KEGG" id="pmrn:116948590"/>
<evidence type="ECO:0000313" key="5">
    <source>
        <dbReference type="RefSeq" id="XP_032821306.1"/>
    </source>
</evidence>